<dbReference type="SUPFAM" id="SSF51735">
    <property type="entry name" value="NAD(P)-binding Rossmann-fold domains"/>
    <property type="match status" value="1"/>
</dbReference>
<evidence type="ECO:0000256" key="1">
    <source>
        <dbReference type="ARBA" id="ARBA00001911"/>
    </source>
</evidence>
<accession>A0A3R6NCE5</accession>
<dbReference type="GO" id="GO:0048040">
    <property type="term" value="F:UDP-glucuronate decarboxylase activity"/>
    <property type="evidence" value="ECO:0007669"/>
    <property type="project" value="TreeGrafter"/>
</dbReference>
<dbReference type="Proteomes" id="UP000283513">
    <property type="component" value="Unassembled WGS sequence"/>
</dbReference>
<evidence type="ECO:0000313" key="10">
    <source>
        <dbReference type="EMBL" id="RHN09319.1"/>
    </source>
</evidence>
<dbReference type="Proteomes" id="UP000478483">
    <property type="component" value="Unassembled WGS sequence"/>
</dbReference>
<dbReference type="AlphaFoldDB" id="A0A3R6NCE5"/>
<dbReference type="GO" id="GO:0070403">
    <property type="term" value="F:NAD+ binding"/>
    <property type="evidence" value="ECO:0007669"/>
    <property type="project" value="InterPro"/>
</dbReference>
<gene>
    <name evidence="9" type="ORF">DW856_13310</name>
    <name evidence="8" type="ORF">DW927_07915</name>
    <name evidence="10" type="ORF">DWZ31_07740</name>
    <name evidence="7" type="ORF">GCK47_08405</name>
    <name evidence="6" type="ORF">GMD50_19385</name>
</gene>
<dbReference type="EMBL" id="QSFP01000007">
    <property type="protein sequence ID" value="RHA67643.1"/>
    <property type="molecule type" value="Genomic_DNA"/>
</dbReference>
<dbReference type="Proteomes" id="UP000479531">
    <property type="component" value="Unassembled WGS sequence"/>
</dbReference>
<dbReference type="GO" id="GO:0042732">
    <property type="term" value="P:D-xylose metabolic process"/>
    <property type="evidence" value="ECO:0007669"/>
    <property type="project" value="InterPro"/>
</dbReference>
<dbReference type="InterPro" id="IPR036291">
    <property type="entry name" value="NAD(P)-bd_dom_sf"/>
</dbReference>
<sequence length="373" mass="41712">MEESLYRKGKYKHMENGEVEMNECMENEIMQQDLEMLVDSDLPITALEGKSVLVTGATGLIGSQMVYLLACYNRMRNLQIHIIAMVRNEEKGKKMFSHLIGRGDVELLVGDINRPVVYSDSVDYIIHGASATSSKYFVSNPVETIYTALDGTSNILKFATEKKINGMVYLSSLEVYGTPEKDADLITENDYGYIEPLSVRSSYSEGKRMVECLCASYAHEYSVPVKIARLSQTFGPGVAYEDGRVFAEFARCALEQRDIVLHTQGHTVRSYCYTKDALSALLYILISGKAGEAYNVTNMDTAVSIKEMAELVCETIGSGKIKTVIDIPEDLASFGYNPEMIIRLDSKKLMQLGWKATIGLEEMFERLIKGMKK</sequence>
<dbReference type="EMBL" id="QSHO01000012">
    <property type="protein sequence ID" value="RHC15694.1"/>
    <property type="molecule type" value="Genomic_DNA"/>
</dbReference>
<evidence type="ECO:0000313" key="8">
    <source>
        <dbReference type="EMBL" id="RHA67643.1"/>
    </source>
</evidence>
<reference evidence="11 12" key="1">
    <citation type="submission" date="2018-08" db="EMBL/GenBank/DDBJ databases">
        <title>A genome reference for cultivated species of the human gut microbiota.</title>
        <authorList>
            <person name="Zou Y."/>
            <person name="Xue W."/>
            <person name="Luo G."/>
        </authorList>
    </citation>
    <scope>NUCLEOTIDE SEQUENCE [LARGE SCALE GENOMIC DNA]</scope>
    <source>
        <strain evidence="10 12">AF31-21AC</strain>
        <strain evidence="9 11">AM37-1AC</strain>
        <strain evidence="8 13">AM43-11</strain>
    </source>
</reference>
<dbReference type="EMBL" id="WNAJ01000041">
    <property type="protein sequence ID" value="MTR87139.1"/>
    <property type="molecule type" value="Genomic_DNA"/>
</dbReference>
<evidence type="ECO:0000313" key="14">
    <source>
        <dbReference type="Proteomes" id="UP000478483"/>
    </source>
</evidence>
<name>A0A3R6NCE5_9FIRM</name>
<organism evidence="6 14">
    <name type="scientific">Roseburia intestinalis</name>
    <dbReference type="NCBI Taxonomy" id="166486"/>
    <lineage>
        <taxon>Bacteria</taxon>
        <taxon>Bacillati</taxon>
        <taxon>Bacillota</taxon>
        <taxon>Clostridia</taxon>
        <taxon>Lachnospirales</taxon>
        <taxon>Lachnospiraceae</taxon>
        <taxon>Roseburia</taxon>
    </lineage>
</organism>
<keyword evidence="4" id="KW-0456">Lyase</keyword>
<evidence type="ECO:0000313" key="9">
    <source>
        <dbReference type="EMBL" id="RHC15694.1"/>
    </source>
</evidence>
<dbReference type="PANTHER" id="PTHR43078:SF6">
    <property type="entry name" value="UDP-GLUCURONIC ACID DECARBOXYLASE 1"/>
    <property type="match status" value="1"/>
</dbReference>
<dbReference type="Proteomes" id="UP000284465">
    <property type="component" value="Unassembled WGS sequence"/>
</dbReference>
<reference evidence="7 15" key="3">
    <citation type="submission" date="2019-10" db="EMBL/GenBank/DDBJ databases">
        <title>Roseburia spp. ameliorate alcoholic fatty liver via restoration of gut barrier function.</title>
        <authorList>
            <person name="Seo B."/>
            <person name="Ko G."/>
        </authorList>
    </citation>
    <scope>NUCLEOTIDE SEQUENCE [LARGE SCALE GENOMIC DNA]</scope>
    <source>
        <strain evidence="7 15">SNUG30017</strain>
    </source>
</reference>
<dbReference type="Pfam" id="PF01370">
    <property type="entry name" value="Epimerase"/>
    <property type="match status" value="1"/>
</dbReference>
<comment type="cofactor">
    <cofactor evidence="1">
        <name>NAD(+)</name>
        <dbReference type="ChEBI" id="CHEBI:57540"/>
    </cofactor>
</comment>
<dbReference type="EMBL" id="QRQN01000007">
    <property type="protein sequence ID" value="RHN09319.1"/>
    <property type="molecule type" value="Genomic_DNA"/>
</dbReference>
<evidence type="ECO:0000256" key="4">
    <source>
        <dbReference type="ARBA" id="ARBA00023239"/>
    </source>
</evidence>
<feature type="domain" description="NAD-dependent epimerase/dehydratase" evidence="5">
    <location>
        <begin position="52"/>
        <end position="296"/>
    </location>
</feature>
<evidence type="ECO:0000256" key="3">
    <source>
        <dbReference type="ARBA" id="ARBA00023027"/>
    </source>
</evidence>
<dbReference type="Proteomes" id="UP000283586">
    <property type="component" value="Unassembled WGS sequence"/>
</dbReference>
<evidence type="ECO:0000313" key="15">
    <source>
        <dbReference type="Proteomes" id="UP000479531"/>
    </source>
</evidence>
<evidence type="ECO:0000313" key="6">
    <source>
        <dbReference type="EMBL" id="MTR87139.1"/>
    </source>
</evidence>
<keyword evidence="2" id="KW-0210">Decarboxylase</keyword>
<dbReference type="GO" id="GO:0005737">
    <property type="term" value="C:cytoplasm"/>
    <property type="evidence" value="ECO:0007669"/>
    <property type="project" value="TreeGrafter"/>
</dbReference>
<evidence type="ECO:0000256" key="2">
    <source>
        <dbReference type="ARBA" id="ARBA00022793"/>
    </source>
</evidence>
<evidence type="ECO:0000313" key="13">
    <source>
        <dbReference type="Proteomes" id="UP000284465"/>
    </source>
</evidence>
<protein>
    <submittedName>
        <fullName evidence="6">NAD-dependent epimerase/dehydratase family protein</fullName>
    </submittedName>
</protein>
<evidence type="ECO:0000259" key="5">
    <source>
        <dbReference type="Pfam" id="PF01370"/>
    </source>
</evidence>
<evidence type="ECO:0000313" key="11">
    <source>
        <dbReference type="Proteomes" id="UP000283513"/>
    </source>
</evidence>
<dbReference type="Gene3D" id="3.40.50.720">
    <property type="entry name" value="NAD(P)-binding Rossmann-like Domain"/>
    <property type="match status" value="1"/>
</dbReference>
<proteinExistence type="predicted"/>
<comment type="caution">
    <text evidence="6">The sequence shown here is derived from an EMBL/GenBank/DDBJ whole genome shotgun (WGS) entry which is preliminary data.</text>
</comment>
<evidence type="ECO:0000313" key="12">
    <source>
        <dbReference type="Proteomes" id="UP000283586"/>
    </source>
</evidence>
<dbReference type="EMBL" id="WGGT01000008">
    <property type="protein sequence ID" value="MVQ45723.1"/>
    <property type="molecule type" value="Genomic_DNA"/>
</dbReference>
<reference evidence="6 14" key="2">
    <citation type="journal article" date="2019" name="Nat. Med.">
        <title>A library of human gut bacterial isolates paired with longitudinal multiomics data enables mechanistic microbiome research.</title>
        <authorList>
            <person name="Poyet M."/>
            <person name="Groussin M."/>
            <person name="Gibbons S.M."/>
            <person name="Avila-Pacheco J."/>
            <person name="Jiang X."/>
            <person name="Kearney S.M."/>
            <person name="Perrotta A.R."/>
            <person name="Berdy B."/>
            <person name="Zhao S."/>
            <person name="Lieberman T.D."/>
            <person name="Swanson P.K."/>
            <person name="Smith M."/>
            <person name="Roesemann S."/>
            <person name="Alexander J.E."/>
            <person name="Rich S.A."/>
            <person name="Livny J."/>
            <person name="Vlamakis H."/>
            <person name="Clish C."/>
            <person name="Bullock K."/>
            <person name="Deik A."/>
            <person name="Scott J."/>
            <person name="Pierce K.A."/>
            <person name="Xavier R.J."/>
            <person name="Alm E.J."/>
        </authorList>
    </citation>
    <scope>NUCLEOTIDE SEQUENCE [LARGE SCALE GENOMIC DNA]</scope>
    <source>
        <strain evidence="6 14">BIOML-A1</strain>
    </source>
</reference>
<evidence type="ECO:0000313" key="7">
    <source>
        <dbReference type="EMBL" id="MVQ45723.1"/>
    </source>
</evidence>
<keyword evidence="3" id="KW-0520">NAD</keyword>
<dbReference type="InterPro" id="IPR001509">
    <property type="entry name" value="Epimerase_deHydtase"/>
</dbReference>
<dbReference type="PANTHER" id="PTHR43078">
    <property type="entry name" value="UDP-GLUCURONIC ACID DECARBOXYLASE-RELATED"/>
    <property type="match status" value="1"/>
</dbReference>
<dbReference type="InterPro" id="IPR044516">
    <property type="entry name" value="UXS-like"/>
</dbReference>